<keyword evidence="3" id="KW-1185">Reference proteome</keyword>
<evidence type="ECO:0000256" key="1">
    <source>
        <dbReference type="SAM" id="Phobius"/>
    </source>
</evidence>
<organism evidence="2 3">
    <name type="scientific">Mixta intestinalis</name>
    <dbReference type="NCBI Taxonomy" id="1615494"/>
    <lineage>
        <taxon>Bacteria</taxon>
        <taxon>Pseudomonadati</taxon>
        <taxon>Pseudomonadota</taxon>
        <taxon>Gammaproteobacteria</taxon>
        <taxon>Enterobacterales</taxon>
        <taxon>Erwiniaceae</taxon>
        <taxon>Mixta</taxon>
    </lineage>
</organism>
<keyword evidence="1" id="KW-0472">Membrane</keyword>
<name>A0A6P1Q3F0_9GAMM</name>
<feature type="transmembrane region" description="Helical" evidence="1">
    <location>
        <begin position="58"/>
        <end position="89"/>
    </location>
</feature>
<evidence type="ECO:0000313" key="3">
    <source>
        <dbReference type="Proteomes" id="UP000464053"/>
    </source>
</evidence>
<reference evidence="2 3" key="1">
    <citation type="submission" date="2018-03" db="EMBL/GenBank/DDBJ databases">
        <title>Pantoea intestinalis SRCM103226 isolated form the mealworm.</title>
        <authorList>
            <person name="Jeong D.-Y."/>
            <person name="Kim J.W."/>
        </authorList>
    </citation>
    <scope>NUCLEOTIDE SEQUENCE [LARGE SCALE GENOMIC DNA]</scope>
    <source>
        <strain evidence="2 3">SRCM103226</strain>
    </source>
</reference>
<proteinExistence type="predicted"/>
<sequence>MRNINDLELKQVSGGFSLSASDILDFFRPQRPNNDRESNFTHEAESTGFGKGDFFGKVFVGIFAVAAAAVAVVTAVGSAGALAIGGAVIGSSK</sequence>
<gene>
    <name evidence="2" type="ORF">C7M51_03498</name>
</gene>
<dbReference type="Proteomes" id="UP000464053">
    <property type="component" value="Chromosome"/>
</dbReference>
<evidence type="ECO:0000313" key="2">
    <source>
        <dbReference type="EMBL" id="QHM73153.1"/>
    </source>
</evidence>
<protein>
    <submittedName>
        <fullName evidence="2">Uncharacterized protein</fullName>
    </submittedName>
</protein>
<keyword evidence="1" id="KW-1133">Transmembrane helix</keyword>
<dbReference type="OrthoDB" id="9985325at2"/>
<keyword evidence="1" id="KW-0812">Transmembrane</keyword>
<accession>A0A6P1Q3F0</accession>
<dbReference type="EMBL" id="CP028271">
    <property type="protein sequence ID" value="QHM73153.1"/>
    <property type="molecule type" value="Genomic_DNA"/>
</dbReference>
<dbReference type="KEGG" id="mint:C7M51_03498"/>
<dbReference type="RefSeq" id="WP_160622832.1">
    <property type="nucleotide sequence ID" value="NZ_CP028271.1"/>
</dbReference>
<dbReference type="AlphaFoldDB" id="A0A6P1Q3F0"/>